<keyword evidence="9 12" id="KW-0408">Iron</keyword>
<evidence type="ECO:0000256" key="9">
    <source>
        <dbReference type="ARBA" id="ARBA00023004"/>
    </source>
</evidence>
<name>A0A366R3N5_9HYPO</name>
<dbReference type="PROSITE" id="PS00086">
    <property type="entry name" value="CYTOCHROME_P450"/>
    <property type="match status" value="1"/>
</dbReference>
<dbReference type="SUPFAM" id="SSF48264">
    <property type="entry name" value="Cytochrome P450"/>
    <property type="match status" value="1"/>
</dbReference>
<dbReference type="GO" id="GO:0004497">
    <property type="term" value="F:monooxygenase activity"/>
    <property type="evidence" value="ECO:0007669"/>
    <property type="project" value="UniProtKB-KW"/>
</dbReference>
<evidence type="ECO:0000256" key="5">
    <source>
        <dbReference type="ARBA" id="ARBA00022692"/>
    </source>
</evidence>
<feature type="transmembrane region" description="Helical" evidence="13">
    <location>
        <begin position="159"/>
        <end position="181"/>
    </location>
</feature>
<dbReference type="Pfam" id="PF04479">
    <property type="entry name" value="RTA1"/>
    <property type="match status" value="1"/>
</dbReference>
<evidence type="ECO:0008006" key="16">
    <source>
        <dbReference type="Google" id="ProtNLM"/>
    </source>
</evidence>
<dbReference type="RefSeq" id="XP_031012534.1">
    <property type="nucleotide sequence ID" value="XM_031163367.1"/>
</dbReference>
<feature type="binding site" description="axial binding residue" evidence="12">
    <location>
        <position position="747"/>
    </location>
    <ligand>
        <name>heme</name>
        <dbReference type="ChEBI" id="CHEBI:30413"/>
    </ligand>
    <ligandPart>
        <name>Fe</name>
        <dbReference type="ChEBI" id="CHEBI:18248"/>
    </ligandPart>
</feature>
<feature type="transmembrane region" description="Helical" evidence="13">
    <location>
        <begin position="47"/>
        <end position="69"/>
    </location>
</feature>
<dbReference type="GO" id="GO:0020037">
    <property type="term" value="F:heme binding"/>
    <property type="evidence" value="ECO:0007669"/>
    <property type="project" value="InterPro"/>
</dbReference>
<dbReference type="PRINTS" id="PR00465">
    <property type="entry name" value="EP450IV"/>
</dbReference>
<dbReference type="InterPro" id="IPR001128">
    <property type="entry name" value="Cyt_P450"/>
</dbReference>
<dbReference type="GO" id="GO:0005506">
    <property type="term" value="F:iron ion binding"/>
    <property type="evidence" value="ECO:0007669"/>
    <property type="project" value="InterPro"/>
</dbReference>
<evidence type="ECO:0000256" key="13">
    <source>
        <dbReference type="SAM" id="Phobius"/>
    </source>
</evidence>
<keyword evidence="10" id="KW-0503">Monooxygenase</keyword>
<gene>
    <name evidence="14" type="ORF">FIESC28_09230</name>
</gene>
<evidence type="ECO:0000256" key="1">
    <source>
        <dbReference type="ARBA" id="ARBA00001971"/>
    </source>
</evidence>
<dbReference type="OrthoDB" id="1844152at2759"/>
<evidence type="ECO:0000256" key="6">
    <source>
        <dbReference type="ARBA" id="ARBA00022723"/>
    </source>
</evidence>
<dbReference type="InterPro" id="IPR007568">
    <property type="entry name" value="RTA1"/>
</dbReference>
<keyword evidence="6 12" id="KW-0479">Metal-binding</keyword>
<proteinExistence type="inferred from homology"/>
<dbReference type="AlphaFoldDB" id="A0A366R3N5"/>
<dbReference type="InterPro" id="IPR017972">
    <property type="entry name" value="Cyt_P450_CS"/>
</dbReference>
<dbReference type="EMBL" id="QKXC01000226">
    <property type="protein sequence ID" value="RBR10956.1"/>
    <property type="molecule type" value="Genomic_DNA"/>
</dbReference>
<sequence>MNCNPDYENATWAFYRFVPSKEANIVFVVLFAITTLLHVLQLWRTKTWYLIPLVIGGVCEVIGYIGRVLNTNEEPGCWSMGPYIMQSVLILIAPALFAASIYMILGRIILLTDGEHHSLIPRKWLTKLFVFGDVASFMLQSSGGGLMAVADLNKMGEKIIIGGLFVQLFFFGCFIIVSLVFHIRMRRAPTPNSLRGEVRWQTYLTTLYVTGVLIWVRSLFRVIEFIEGNDGHLMRSEVWVFVFDGMLMLLVLVWMNWFHPGEIGLLIRGEGSVRNGLELMKVRTSIPVLGHDSKKWFSTIRNSFAYFTQHQAWTGEGYEKYGKNGLPFIAPAPLSRPPDVVMPRSQVAWMMSQPDHILSAAHAHDKIMHSEYNFLGKDLTEDDFGPRVVHKYLARHLPALVPAIADETNATVQDALETLIKAAAEKNPKNVDAEGFTKVNLWEMWLAIVPRITNRLLVGETICRDPDFIDSMVRFTDDVVRNSFLLHAFPQVLHPIVGRLITIPNYLHWRTAARRVLPIIEQRIKDMQRKEAGDPEMKNWSPPEDYFTWHIRLAMAEGNAFELDPIVVSKRILPINFAAIHTTVLTGHSWMLDLWSLSPDGRALDTLRDELKAHQPTEGHWTKQSLASLVRLDSSFRESQRLSNFAANLVERQVIASEGLHNPDYGWTLPQGAFVTLNLQGTHHDDEIFEGAIKYNPWRYSNSREEWERKTAEEKKENEKEGLRVKGLGMVTISDSHLAFGLGRHACPGRFFVAHELKLIAARLLLDYDIKTIDERPKAQWLGATIIPPLDACIQIRPRASRR</sequence>
<feature type="transmembrane region" description="Helical" evidence="13">
    <location>
        <begin position="23"/>
        <end position="40"/>
    </location>
</feature>
<evidence type="ECO:0000256" key="3">
    <source>
        <dbReference type="ARBA" id="ARBA00010617"/>
    </source>
</evidence>
<keyword evidence="11 13" id="KW-0472">Membrane</keyword>
<comment type="similarity">
    <text evidence="3">Belongs to the cytochrome P450 family.</text>
</comment>
<keyword evidence="4 12" id="KW-0349">Heme</keyword>
<dbReference type="Proteomes" id="UP000253153">
    <property type="component" value="Unassembled WGS sequence"/>
</dbReference>
<feature type="transmembrane region" description="Helical" evidence="13">
    <location>
        <begin position="124"/>
        <end position="147"/>
    </location>
</feature>
<feature type="transmembrane region" description="Helical" evidence="13">
    <location>
        <begin position="89"/>
        <end position="112"/>
    </location>
</feature>
<evidence type="ECO:0000256" key="11">
    <source>
        <dbReference type="ARBA" id="ARBA00023136"/>
    </source>
</evidence>
<reference evidence="14 15" key="1">
    <citation type="submission" date="2018-06" db="EMBL/GenBank/DDBJ databases">
        <title>Fusarium incarnatum-equiseti species complex species 28.</title>
        <authorList>
            <person name="Gardiner D.M."/>
        </authorList>
    </citation>
    <scope>NUCLEOTIDE SEQUENCE [LARGE SCALE GENOMIC DNA]</scope>
    <source>
        <strain evidence="14 15">FIESC_28</strain>
    </source>
</reference>
<keyword evidence="5 13" id="KW-0812">Transmembrane</keyword>
<dbReference type="Pfam" id="PF00067">
    <property type="entry name" value="p450"/>
    <property type="match status" value="1"/>
</dbReference>
<evidence type="ECO:0000256" key="2">
    <source>
        <dbReference type="ARBA" id="ARBA00004141"/>
    </source>
</evidence>
<keyword evidence="7 13" id="KW-1133">Transmembrane helix</keyword>
<dbReference type="CDD" id="cd11041">
    <property type="entry name" value="CYP503A1-like"/>
    <property type="match status" value="1"/>
</dbReference>
<keyword evidence="8" id="KW-0560">Oxidoreductase</keyword>
<dbReference type="PANTHER" id="PTHR46206">
    <property type="entry name" value="CYTOCHROME P450"/>
    <property type="match status" value="1"/>
</dbReference>
<dbReference type="InterPro" id="IPR002403">
    <property type="entry name" value="Cyt_P450_E_grp-IV"/>
</dbReference>
<dbReference type="PANTHER" id="PTHR46206:SF1">
    <property type="entry name" value="P450, PUTATIVE (EUROFUNG)-RELATED"/>
    <property type="match status" value="1"/>
</dbReference>
<protein>
    <recommendedName>
        <fullName evidence="16">Cytochrome P450</fullName>
    </recommendedName>
</protein>
<evidence type="ECO:0000256" key="7">
    <source>
        <dbReference type="ARBA" id="ARBA00022989"/>
    </source>
</evidence>
<dbReference type="GO" id="GO:0016705">
    <property type="term" value="F:oxidoreductase activity, acting on paired donors, with incorporation or reduction of molecular oxygen"/>
    <property type="evidence" value="ECO:0007669"/>
    <property type="project" value="InterPro"/>
</dbReference>
<comment type="subcellular location">
    <subcellularLocation>
        <location evidence="2">Membrane</location>
        <topology evidence="2">Multi-pass membrane protein</topology>
    </subcellularLocation>
</comment>
<dbReference type="GeneID" id="41998663"/>
<evidence type="ECO:0000256" key="12">
    <source>
        <dbReference type="PIRSR" id="PIRSR602403-1"/>
    </source>
</evidence>
<organism evidence="14 15">
    <name type="scientific">Fusarium coffeatum</name>
    <dbReference type="NCBI Taxonomy" id="231269"/>
    <lineage>
        <taxon>Eukaryota</taxon>
        <taxon>Fungi</taxon>
        <taxon>Dikarya</taxon>
        <taxon>Ascomycota</taxon>
        <taxon>Pezizomycotina</taxon>
        <taxon>Sordariomycetes</taxon>
        <taxon>Hypocreomycetidae</taxon>
        <taxon>Hypocreales</taxon>
        <taxon>Nectriaceae</taxon>
        <taxon>Fusarium</taxon>
        <taxon>Fusarium incarnatum-equiseti species complex</taxon>
    </lineage>
</organism>
<evidence type="ECO:0000256" key="4">
    <source>
        <dbReference type="ARBA" id="ARBA00022617"/>
    </source>
</evidence>
<keyword evidence="15" id="KW-1185">Reference proteome</keyword>
<accession>A0A366R3N5</accession>
<dbReference type="GO" id="GO:0016020">
    <property type="term" value="C:membrane"/>
    <property type="evidence" value="ECO:0007669"/>
    <property type="project" value="UniProtKB-SubCell"/>
</dbReference>
<dbReference type="Gene3D" id="1.10.630.10">
    <property type="entry name" value="Cytochrome P450"/>
    <property type="match status" value="1"/>
</dbReference>
<evidence type="ECO:0000256" key="8">
    <source>
        <dbReference type="ARBA" id="ARBA00023002"/>
    </source>
</evidence>
<evidence type="ECO:0000256" key="10">
    <source>
        <dbReference type="ARBA" id="ARBA00023033"/>
    </source>
</evidence>
<dbReference type="InterPro" id="IPR036396">
    <property type="entry name" value="Cyt_P450_sf"/>
</dbReference>
<comment type="cofactor">
    <cofactor evidence="1 12">
        <name>heme</name>
        <dbReference type="ChEBI" id="CHEBI:30413"/>
    </cofactor>
</comment>
<comment type="caution">
    <text evidence="14">The sequence shown here is derived from an EMBL/GenBank/DDBJ whole genome shotgun (WGS) entry which is preliminary data.</text>
</comment>
<feature type="transmembrane region" description="Helical" evidence="13">
    <location>
        <begin position="238"/>
        <end position="258"/>
    </location>
</feature>
<evidence type="ECO:0000313" key="14">
    <source>
        <dbReference type="EMBL" id="RBR10956.1"/>
    </source>
</evidence>
<evidence type="ECO:0000313" key="15">
    <source>
        <dbReference type="Proteomes" id="UP000253153"/>
    </source>
</evidence>